<sequence>MRRIDRTTAPPIHRTFPSPTGAGEWAEAQPQPTPLPPPATHSTNYQSDSEMNNDLAKTDPSPLGVRRLITTSKGRTYLPDSPSLKNGRRPPLRGGRNGGEGKGEGTMAIRPSGAVMPVGSSTSSPVAMQMEHSAGVGSPDDESIHLAALFHTRRQQAEKVHRQQFFNGDGLLEEDELVDLQELGTLSDGDLCMGRQLVANSMALANERAENEGTKKSESVAEQQRHLISEQLQHQRSERVPNIAAEDCLGGLVPVVKAEFLPTEAVEQFLLGMNGNGYGEEGQAMAAGAASAMGEETPQGEQSEQQPKEKKQKRASSSEESRTAARSPSSEFCAPPPPPIVISPQDVDNLSITLEKNQQCACKDCGKLFNSVWYLKQHAVKHSNDRPFKCRFCMKTYKFRSNLYQHKCPERSRLLLTGEFNMVGHPYRRRAYNRTGDKQKTGGSNNNNNGDANAPLSSSSMSVNTSPIGGEIYVPNLNTFMPMEENGEGPGLLMFGEANAAMGEHLMQQQHDFVNLQQQQQQQSMALNGGGGYVPMPARILSPAVVDAVPLRNGLGHVSADVAMPPSFDSPQFVQLRNGPSSFSSPQTTSLNGREREFPIEMIEEYMRRNKHRVFSCRKCKLYFPSREYFARHLAYHDEMEEHKYCCEKCPERFQSDGALQSHHLQHAEQSPHCCLTCNGIFRSALALRRHKDNWRQCHSPTFGLQYSLAVNPIDQYSFVESDLDEIEFGTERSEAEEDQDGMEEGEEGTVPGENGTFLPNNMSRKTTRDSGYQGSDTYSPSTGSHSPNALESDDQHHLLSVTVHNAKRDQHGRFMPLKNGKGQQKNSGKRKGSEESEKTMAQREGGEGRESDMDKNNNQKQTQQLKWA</sequence>
<reference evidence="10 11" key="1">
    <citation type="submission" date="2024-10" db="EMBL/GenBank/DDBJ databases">
        <authorList>
            <person name="Kim D."/>
        </authorList>
    </citation>
    <scope>NUCLEOTIDE SEQUENCE [LARGE SCALE GENOMIC DNA]</scope>
    <source>
        <strain evidence="10">BH-2024</strain>
    </source>
</reference>
<keyword evidence="2" id="KW-0479">Metal-binding</keyword>
<keyword evidence="11" id="KW-1185">Reference proteome</keyword>
<feature type="region of interest" description="Disordered" evidence="8">
    <location>
        <begin position="430"/>
        <end position="463"/>
    </location>
</feature>
<feature type="compositionally biased region" description="Polar residues" evidence="8">
    <location>
        <begin position="758"/>
        <end position="790"/>
    </location>
</feature>
<evidence type="ECO:0000313" key="11">
    <source>
        <dbReference type="Proteomes" id="UP001620626"/>
    </source>
</evidence>
<evidence type="ECO:0000256" key="3">
    <source>
        <dbReference type="ARBA" id="ARBA00022737"/>
    </source>
</evidence>
<dbReference type="PROSITE" id="PS00028">
    <property type="entry name" value="ZINC_FINGER_C2H2_1"/>
    <property type="match status" value="3"/>
</dbReference>
<feature type="compositionally biased region" description="Low complexity" evidence="8">
    <location>
        <begin position="859"/>
        <end position="869"/>
    </location>
</feature>
<feature type="domain" description="C2H2-type" evidence="9">
    <location>
        <begin position="360"/>
        <end position="387"/>
    </location>
</feature>
<proteinExistence type="predicted"/>
<comment type="caution">
    <text evidence="10">The sequence shown here is derived from an EMBL/GenBank/DDBJ whole genome shotgun (WGS) entry which is preliminary data.</text>
</comment>
<feature type="region of interest" description="Disordered" evidence="8">
    <location>
        <begin position="1"/>
        <end position="124"/>
    </location>
</feature>
<comment type="subcellular location">
    <subcellularLocation>
        <location evidence="1">Nucleus</location>
    </subcellularLocation>
</comment>
<organism evidence="10 11">
    <name type="scientific">Heterodera trifolii</name>
    <dbReference type="NCBI Taxonomy" id="157864"/>
    <lineage>
        <taxon>Eukaryota</taxon>
        <taxon>Metazoa</taxon>
        <taxon>Ecdysozoa</taxon>
        <taxon>Nematoda</taxon>
        <taxon>Chromadorea</taxon>
        <taxon>Rhabditida</taxon>
        <taxon>Tylenchina</taxon>
        <taxon>Tylenchomorpha</taxon>
        <taxon>Tylenchoidea</taxon>
        <taxon>Heteroderidae</taxon>
        <taxon>Heteroderinae</taxon>
        <taxon>Heterodera</taxon>
    </lineage>
</organism>
<evidence type="ECO:0000256" key="5">
    <source>
        <dbReference type="ARBA" id="ARBA00022833"/>
    </source>
</evidence>
<dbReference type="InterPro" id="IPR013087">
    <property type="entry name" value="Znf_C2H2_type"/>
</dbReference>
<dbReference type="Proteomes" id="UP001620626">
    <property type="component" value="Unassembled WGS sequence"/>
</dbReference>
<evidence type="ECO:0000259" key="9">
    <source>
        <dbReference type="PROSITE" id="PS50157"/>
    </source>
</evidence>
<feature type="compositionally biased region" description="Polar residues" evidence="8">
    <location>
        <begin position="41"/>
        <end position="52"/>
    </location>
</feature>
<feature type="compositionally biased region" description="Basic and acidic residues" evidence="8">
    <location>
        <begin position="832"/>
        <end position="858"/>
    </location>
</feature>
<feature type="region of interest" description="Disordered" evidence="8">
    <location>
        <begin position="284"/>
        <end position="338"/>
    </location>
</feature>
<accession>A0ABD2LZM8</accession>
<keyword evidence="3" id="KW-0677">Repeat</keyword>
<keyword evidence="5" id="KW-0862">Zinc</keyword>
<dbReference type="SUPFAM" id="SSF57667">
    <property type="entry name" value="beta-beta-alpha zinc fingers"/>
    <property type="match status" value="2"/>
</dbReference>
<dbReference type="SMART" id="SM00355">
    <property type="entry name" value="ZnF_C2H2"/>
    <property type="match status" value="4"/>
</dbReference>
<feature type="domain" description="C2H2-type" evidence="9">
    <location>
        <begin position="615"/>
        <end position="642"/>
    </location>
</feature>
<keyword evidence="4 7" id="KW-0863">Zinc-finger</keyword>
<feature type="region of interest" description="Disordered" evidence="8">
    <location>
        <begin position="808"/>
        <end position="869"/>
    </location>
</feature>
<dbReference type="GO" id="GO:0005634">
    <property type="term" value="C:nucleus"/>
    <property type="evidence" value="ECO:0007669"/>
    <property type="project" value="UniProtKB-SubCell"/>
</dbReference>
<dbReference type="AlphaFoldDB" id="A0ABD2LZM8"/>
<dbReference type="InterPro" id="IPR050331">
    <property type="entry name" value="Zinc_finger"/>
</dbReference>
<dbReference type="InterPro" id="IPR036236">
    <property type="entry name" value="Znf_C2H2_sf"/>
</dbReference>
<dbReference type="EMBL" id="JBICBT010000207">
    <property type="protein sequence ID" value="KAL3120696.1"/>
    <property type="molecule type" value="Genomic_DNA"/>
</dbReference>
<name>A0ABD2LZM8_9BILA</name>
<feature type="compositionally biased region" description="Acidic residues" evidence="8">
    <location>
        <begin position="731"/>
        <end position="748"/>
    </location>
</feature>
<dbReference type="PANTHER" id="PTHR16515:SF66">
    <property type="entry name" value="C2H2-TYPE DOMAIN-CONTAINING PROTEIN"/>
    <property type="match status" value="1"/>
</dbReference>
<feature type="compositionally biased region" description="Low complexity" evidence="8">
    <location>
        <begin position="284"/>
        <end position="305"/>
    </location>
</feature>
<feature type="region of interest" description="Disordered" evidence="8">
    <location>
        <begin position="731"/>
        <end position="792"/>
    </location>
</feature>
<evidence type="ECO:0000256" key="2">
    <source>
        <dbReference type="ARBA" id="ARBA00022723"/>
    </source>
</evidence>
<evidence type="ECO:0000313" key="10">
    <source>
        <dbReference type="EMBL" id="KAL3120696.1"/>
    </source>
</evidence>
<evidence type="ECO:0000256" key="4">
    <source>
        <dbReference type="ARBA" id="ARBA00022771"/>
    </source>
</evidence>
<keyword evidence="6" id="KW-0539">Nucleus</keyword>
<protein>
    <recommendedName>
        <fullName evidence="9">C2H2-type domain-containing protein</fullName>
    </recommendedName>
</protein>
<feature type="domain" description="C2H2-type" evidence="9">
    <location>
        <begin position="645"/>
        <end position="672"/>
    </location>
</feature>
<evidence type="ECO:0000256" key="8">
    <source>
        <dbReference type="SAM" id="MobiDB-lite"/>
    </source>
</evidence>
<dbReference type="GO" id="GO:0008270">
    <property type="term" value="F:zinc ion binding"/>
    <property type="evidence" value="ECO:0007669"/>
    <property type="project" value="UniProtKB-KW"/>
</dbReference>
<evidence type="ECO:0000256" key="1">
    <source>
        <dbReference type="ARBA" id="ARBA00004123"/>
    </source>
</evidence>
<dbReference type="PROSITE" id="PS50157">
    <property type="entry name" value="ZINC_FINGER_C2H2_2"/>
    <property type="match status" value="3"/>
</dbReference>
<evidence type="ECO:0000256" key="6">
    <source>
        <dbReference type="ARBA" id="ARBA00023242"/>
    </source>
</evidence>
<dbReference type="Gene3D" id="3.30.160.60">
    <property type="entry name" value="Classic Zinc Finger"/>
    <property type="match status" value="2"/>
</dbReference>
<evidence type="ECO:0000256" key="7">
    <source>
        <dbReference type="PROSITE-ProRule" id="PRU00042"/>
    </source>
</evidence>
<gene>
    <name evidence="10" type="ORF">niasHT_007988</name>
</gene>
<dbReference type="PANTHER" id="PTHR16515">
    <property type="entry name" value="PR DOMAIN ZINC FINGER PROTEIN"/>
    <property type="match status" value="1"/>
</dbReference>